<dbReference type="EMBL" id="KN822027">
    <property type="protein sequence ID" value="KIM64554.1"/>
    <property type="molecule type" value="Genomic_DNA"/>
</dbReference>
<keyword evidence="4" id="KW-1185">Reference proteome</keyword>
<accession>A0A0C3E829</accession>
<feature type="region of interest" description="Disordered" evidence="2">
    <location>
        <begin position="259"/>
        <end position="284"/>
    </location>
</feature>
<dbReference type="InterPro" id="IPR046521">
    <property type="entry name" value="DUF6698"/>
</dbReference>
<dbReference type="STRING" id="1036808.A0A0C3E829"/>
<evidence type="ECO:0000313" key="3">
    <source>
        <dbReference type="EMBL" id="KIM64554.1"/>
    </source>
</evidence>
<dbReference type="AlphaFoldDB" id="A0A0C3E829"/>
<sequence length="389" mass="44875">MAQPSDHINNDSTLGALKRRVATLEKENRDLRSAETSSRKTRKEFYHGAGCAIRRVVMLYDHVEDLVNESDRCACLEQDISNNDPIKHSLEQDRLYRSYKELLRWIPSLKKDLSAESEDYTVKQIMTELNKGADGARGEDTCRLKSAVVGWLMHGQPTPEPALEPRCKFGRGFYHDATARLLCPVEYDWSNPQHRAYIRNQHPDYLMTADCWPYFLYEDEHHDSDDPTKGLFKNILLVTAFKHMFTSPSSADFVTVPHNDEPQALTSAPPLKRQRGPSDKSTRSHVTTIIGMKSVAPRAIAYTAVQLRLALSSCPNWRVVDDHFNFQHFYHHIVAFFEECSDTEADRAEIDELLLWWNRSVFTNVSNYHPQATENRPVALTLRKRRREN</sequence>
<dbReference type="InParanoid" id="A0A0C3E829"/>
<dbReference type="HOGENOM" id="CLU_035918_5_1_1"/>
<reference evidence="4" key="2">
    <citation type="submission" date="2015-01" db="EMBL/GenBank/DDBJ databases">
        <title>Evolutionary Origins and Diversification of the Mycorrhizal Mutualists.</title>
        <authorList>
            <consortium name="DOE Joint Genome Institute"/>
            <consortium name="Mycorrhizal Genomics Consortium"/>
            <person name="Kohler A."/>
            <person name="Kuo A."/>
            <person name="Nagy L.G."/>
            <person name="Floudas D."/>
            <person name="Copeland A."/>
            <person name="Barry K.W."/>
            <person name="Cichocki N."/>
            <person name="Veneault-Fourrey C."/>
            <person name="LaButti K."/>
            <person name="Lindquist E.A."/>
            <person name="Lipzen A."/>
            <person name="Lundell T."/>
            <person name="Morin E."/>
            <person name="Murat C."/>
            <person name="Riley R."/>
            <person name="Ohm R."/>
            <person name="Sun H."/>
            <person name="Tunlid A."/>
            <person name="Henrissat B."/>
            <person name="Grigoriev I.V."/>
            <person name="Hibbett D.S."/>
            <person name="Martin F."/>
        </authorList>
    </citation>
    <scope>NUCLEOTIDE SEQUENCE [LARGE SCALE GENOMIC DNA]</scope>
    <source>
        <strain evidence="4">Foug A</strain>
    </source>
</reference>
<protein>
    <submittedName>
        <fullName evidence="3">Uncharacterized protein</fullName>
    </submittedName>
</protein>
<reference evidence="3 4" key="1">
    <citation type="submission" date="2014-04" db="EMBL/GenBank/DDBJ databases">
        <authorList>
            <consortium name="DOE Joint Genome Institute"/>
            <person name="Kuo A."/>
            <person name="Kohler A."/>
            <person name="Nagy L.G."/>
            <person name="Floudas D."/>
            <person name="Copeland A."/>
            <person name="Barry K.W."/>
            <person name="Cichocki N."/>
            <person name="Veneault-Fourrey C."/>
            <person name="LaButti K."/>
            <person name="Lindquist E.A."/>
            <person name="Lipzen A."/>
            <person name="Lundell T."/>
            <person name="Morin E."/>
            <person name="Murat C."/>
            <person name="Sun H."/>
            <person name="Tunlid A."/>
            <person name="Henrissat B."/>
            <person name="Grigoriev I.V."/>
            <person name="Hibbett D.S."/>
            <person name="Martin F."/>
            <person name="Nordberg H.P."/>
            <person name="Cantor M.N."/>
            <person name="Hua S.X."/>
        </authorList>
    </citation>
    <scope>NUCLEOTIDE SEQUENCE [LARGE SCALE GENOMIC DNA]</scope>
    <source>
        <strain evidence="3 4">Foug A</strain>
    </source>
</reference>
<gene>
    <name evidence="3" type="ORF">SCLCIDRAFT_23297</name>
</gene>
<dbReference type="Proteomes" id="UP000053989">
    <property type="component" value="Unassembled WGS sequence"/>
</dbReference>
<evidence type="ECO:0000313" key="4">
    <source>
        <dbReference type="Proteomes" id="UP000053989"/>
    </source>
</evidence>
<name>A0A0C3E829_9AGAM</name>
<dbReference type="Pfam" id="PF20414">
    <property type="entry name" value="DUF6698"/>
    <property type="match status" value="1"/>
</dbReference>
<evidence type="ECO:0000256" key="2">
    <source>
        <dbReference type="SAM" id="MobiDB-lite"/>
    </source>
</evidence>
<proteinExistence type="predicted"/>
<evidence type="ECO:0000256" key="1">
    <source>
        <dbReference type="SAM" id="Coils"/>
    </source>
</evidence>
<organism evidence="3 4">
    <name type="scientific">Scleroderma citrinum Foug A</name>
    <dbReference type="NCBI Taxonomy" id="1036808"/>
    <lineage>
        <taxon>Eukaryota</taxon>
        <taxon>Fungi</taxon>
        <taxon>Dikarya</taxon>
        <taxon>Basidiomycota</taxon>
        <taxon>Agaricomycotina</taxon>
        <taxon>Agaricomycetes</taxon>
        <taxon>Agaricomycetidae</taxon>
        <taxon>Boletales</taxon>
        <taxon>Sclerodermatineae</taxon>
        <taxon>Sclerodermataceae</taxon>
        <taxon>Scleroderma</taxon>
    </lineage>
</organism>
<feature type="coiled-coil region" evidence="1">
    <location>
        <begin position="14"/>
        <end position="44"/>
    </location>
</feature>
<dbReference type="OrthoDB" id="2680265at2759"/>
<keyword evidence="1" id="KW-0175">Coiled coil</keyword>